<dbReference type="Proteomes" id="UP001172457">
    <property type="component" value="Chromosome 6"/>
</dbReference>
<feature type="compositionally biased region" description="Basic and acidic residues" evidence="11">
    <location>
        <begin position="495"/>
        <end position="511"/>
    </location>
</feature>
<feature type="compositionally biased region" description="Low complexity" evidence="11">
    <location>
        <begin position="548"/>
        <end position="560"/>
    </location>
</feature>
<dbReference type="PANTHER" id="PTHR47985">
    <property type="entry name" value="OS07G0668900 PROTEIN"/>
    <property type="match status" value="1"/>
</dbReference>
<keyword evidence="6" id="KW-0547">Nucleotide-binding</keyword>
<evidence type="ECO:0000256" key="7">
    <source>
        <dbReference type="ARBA" id="ARBA00022777"/>
    </source>
</evidence>
<keyword evidence="4" id="KW-0723">Serine/threonine-protein kinase</keyword>
<feature type="region of interest" description="Disordered" evidence="11">
    <location>
        <begin position="371"/>
        <end position="560"/>
    </location>
</feature>
<feature type="compositionally biased region" description="Low complexity" evidence="11">
    <location>
        <begin position="51"/>
        <end position="70"/>
    </location>
</feature>
<evidence type="ECO:0000313" key="14">
    <source>
        <dbReference type="Proteomes" id="UP001172457"/>
    </source>
</evidence>
<dbReference type="SUPFAM" id="SSF56112">
    <property type="entry name" value="Protein kinase-like (PK-like)"/>
    <property type="match status" value="1"/>
</dbReference>
<dbReference type="InterPro" id="IPR000719">
    <property type="entry name" value="Prot_kinase_dom"/>
</dbReference>
<dbReference type="FunFam" id="3.30.200.20:FF:000178">
    <property type="entry name" value="serine/threonine-protein kinase PBS1-like"/>
    <property type="match status" value="1"/>
</dbReference>
<dbReference type="EMBL" id="JARYMX010000006">
    <property type="protein sequence ID" value="KAJ9545452.1"/>
    <property type="molecule type" value="Genomic_DNA"/>
</dbReference>
<feature type="region of interest" description="Disordered" evidence="11">
    <location>
        <begin position="1"/>
        <end position="76"/>
    </location>
</feature>
<keyword evidence="3" id="KW-1003">Cell membrane</keyword>
<dbReference type="PROSITE" id="PS50011">
    <property type="entry name" value="PROTEIN_KINASE_DOM"/>
    <property type="match status" value="1"/>
</dbReference>
<evidence type="ECO:0000256" key="3">
    <source>
        <dbReference type="ARBA" id="ARBA00022475"/>
    </source>
</evidence>
<proteinExistence type="inferred from homology"/>
<evidence type="ECO:0000256" key="11">
    <source>
        <dbReference type="SAM" id="MobiDB-lite"/>
    </source>
</evidence>
<evidence type="ECO:0000256" key="5">
    <source>
        <dbReference type="ARBA" id="ARBA00022679"/>
    </source>
</evidence>
<reference evidence="13" key="1">
    <citation type="submission" date="2023-03" db="EMBL/GenBank/DDBJ databases">
        <title>Chromosome-scale reference genome and RAD-based genetic map of yellow starthistle (Centaurea solstitialis) reveal putative structural variation and QTLs associated with invader traits.</title>
        <authorList>
            <person name="Reatini B."/>
            <person name="Cang F.A."/>
            <person name="Jiang Q."/>
            <person name="Mckibben M.T.W."/>
            <person name="Barker M.S."/>
            <person name="Rieseberg L.H."/>
            <person name="Dlugosch K.M."/>
        </authorList>
    </citation>
    <scope>NUCLEOTIDE SEQUENCE</scope>
    <source>
        <strain evidence="13">CAN-66</strain>
        <tissue evidence="13">Leaf</tissue>
    </source>
</reference>
<feature type="domain" description="Protein kinase" evidence="12">
    <location>
        <begin position="92"/>
        <end position="366"/>
    </location>
</feature>
<gene>
    <name evidence="13" type="ORF">OSB04_025159</name>
</gene>
<evidence type="ECO:0000256" key="2">
    <source>
        <dbReference type="ARBA" id="ARBA00008684"/>
    </source>
</evidence>
<feature type="compositionally biased region" description="Acidic residues" evidence="11">
    <location>
        <begin position="435"/>
        <end position="452"/>
    </location>
</feature>
<comment type="subcellular location">
    <subcellularLocation>
        <location evidence="1">Cell membrane</location>
        <topology evidence="1">Lipid-anchor</topology>
    </subcellularLocation>
</comment>
<dbReference type="GO" id="GO:0005886">
    <property type="term" value="C:plasma membrane"/>
    <property type="evidence" value="ECO:0007669"/>
    <property type="project" value="UniProtKB-SubCell"/>
</dbReference>
<dbReference type="GO" id="GO:0004674">
    <property type="term" value="F:protein serine/threonine kinase activity"/>
    <property type="evidence" value="ECO:0007669"/>
    <property type="project" value="UniProtKB-KW"/>
</dbReference>
<keyword evidence="9" id="KW-0472">Membrane</keyword>
<keyword evidence="7" id="KW-0418">Kinase</keyword>
<evidence type="ECO:0000256" key="8">
    <source>
        <dbReference type="ARBA" id="ARBA00022840"/>
    </source>
</evidence>
<dbReference type="InterPro" id="IPR001245">
    <property type="entry name" value="Ser-Thr/Tyr_kinase_cat_dom"/>
</dbReference>
<evidence type="ECO:0000259" key="12">
    <source>
        <dbReference type="PROSITE" id="PS50011"/>
    </source>
</evidence>
<keyword evidence="14" id="KW-1185">Reference proteome</keyword>
<dbReference type="InterPro" id="IPR011009">
    <property type="entry name" value="Kinase-like_dom_sf"/>
</dbReference>
<evidence type="ECO:0000256" key="10">
    <source>
        <dbReference type="ARBA" id="ARBA00023288"/>
    </source>
</evidence>
<dbReference type="Gene3D" id="3.30.200.20">
    <property type="entry name" value="Phosphorylase Kinase, domain 1"/>
    <property type="match status" value="1"/>
</dbReference>
<evidence type="ECO:0000256" key="9">
    <source>
        <dbReference type="ARBA" id="ARBA00023136"/>
    </source>
</evidence>
<comment type="caution">
    <text evidence="13">The sequence shown here is derived from an EMBL/GenBank/DDBJ whole genome shotgun (WGS) entry which is preliminary data.</text>
</comment>
<keyword evidence="10" id="KW-0449">Lipoprotein</keyword>
<protein>
    <recommendedName>
        <fullName evidence="12">Protein kinase domain-containing protein</fullName>
    </recommendedName>
</protein>
<keyword evidence="5" id="KW-0808">Transferase</keyword>
<dbReference type="Gene3D" id="1.10.510.10">
    <property type="entry name" value="Transferase(Phosphotransferase) domain 1"/>
    <property type="match status" value="1"/>
</dbReference>
<dbReference type="PANTHER" id="PTHR47985:SF17">
    <property type="entry name" value="SERINE_THREONINE-PROTEIN KINASE CDL1-LIKE"/>
    <property type="match status" value="1"/>
</dbReference>
<feature type="compositionally biased region" description="Polar residues" evidence="11">
    <location>
        <begin position="27"/>
        <end position="47"/>
    </location>
</feature>
<evidence type="ECO:0000256" key="4">
    <source>
        <dbReference type="ARBA" id="ARBA00022527"/>
    </source>
</evidence>
<dbReference type="GO" id="GO:0005524">
    <property type="term" value="F:ATP binding"/>
    <property type="evidence" value="ECO:0007669"/>
    <property type="project" value="UniProtKB-KW"/>
</dbReference>
<name>A0AA38W1F9_9ASTR</name>
<dbReference type="FunFam" id="1.10.510.10:FF:000032">
    <property type="entry name" value="Serine/threonine-protein kinase PBS1"/>
    <property type="match status" value="1"/>
</dbReference>
<accession>A0AA38W1F9</accession>
<evidence type="ECO:0000256" key="1">
    <source>
        <dbReference type="ARBA" id="ARBA00004193"/>
    </source>
</evidence>
<keyword evidence="8" id="KW-0067">ATP-binding</keyword>
<dbReference type="Pfam" id="PF07714">
    <property type="entry name" value="PK_Tyr_Ser-Thr"/>
    <property type="match status" value="1"/>
</dbReference>
<sequence length="560" mass="61820">MSCFPCFGSKNTESNEHEDLPVAQAKENPSSQPPVNTTSEPATQPDNQKQESVATTSSAPPPTTNTNEANDVPNGSARSFTFRELAMATKNFKRESLLADTGFGKVYKGTLATGQVVTVNQLDKHGTKANKEFLVEVMALSLLEHPNLVDIIGYCTDGDQRVVVYEYTLKGSLKDSLHDIPPEKEPLDWMTRMKIASGAAQAMEYLHEKINPPVLYRNFKSTNILLDENFEPKLTDYGLVKLETDSGNSMHQRVVGNVGSAPEYEQTGELTPKSDVYSFGIVLLELITGRKALDTNYPINEQNLVIWAQPYFKEPKRYPELADPQLKGAFSEKSLNQAVGVAAMCVQEEPSVRPFISDVVAALGFLTVAGPPIPPPQTNDSHPKNHDSSSSSSSSTEPEQDSEDGDQQSPIKIKDNKIQYDDEDESGSLSSESLYNEDDYDEEESQEEESQQEEISFKSKSKPKSIKRKVTLKKEDPCVGITSKRRSNGLQTDSSLRKKSEDIKSSKDNKSVDVSSSKKGPDAFQNDQINMRTHSRRPNGKKLLENGDSSSDWSLSSDDG</sequence>
<evidence type="ECO:0000256" key="6">
    <source>
        <dbReference type="ARBA" id="ARBA00022741"/>
    </source>
</evidence>
<feature type="compositionally biased region" description="Basic residues" evidence="11">
    <location>
        <begin position="459"/>
        <end position="471"/>
    </location>
</feature>
<dbReference type="AlphaFoldDB" id="A0AA38W1F9"/>
<evidence type="ECO:0000313" key="13">
    <source>
        <dbReference type="EMBL" id="KAJ9545452.1"/>
    </source>
</evidence>
<comment type="similarity">
    <text evidence="2">Belongs to the protein kinase superfamily. Ser/Thr protein kinase family.</text>
</comment>
<organism evidence="13 14">
    <name type="scientific">Centaurea solstitialis</name>
    <name type="common">yellow star-thistle</name>
    <dbReference type="NCBI Taxonomy" id="347529"/>
    <lineage>
        <taxon>Eukaryota</taxon>
        <taxon>Viridiplantae</taxon>
        <taxon>Streptophyta</taxon>
        <taxon>Embryophyta</taxon>
        <taxon>Tracheophyta</taxon>
        <taxon>Spermatophyta</taxon>
        <taxon>Magnoliopsida</taxon>
        <taxon>eudicotyledons</taxon>
        <taxon>Gunneridae</taxon>
        <taxon>Pentapetalae</taxon>
        <taxon>asterids</taxon>
        <taxon>campanulids</taxon>
        <taxon>Asterales</taxon>
        <taxon>Asteraceae</taxon>
        <taxon>Carduoideae</taxon>
        <taxon>Cardueae</taxon>
        <taxon>Centaureinae</taxon>
        <taxon>Centaurea</taxon>
    </lineage>
</organism>